<reference evidence="4" key="2">
    <citation type="submission" date="2015-01" db="EMBL/GenBank/DDBJ databases">
        <title>Evolutionary Origins and Diversification of the Mycorrhizal Mutualists.</title>
        <authorList>
            <consortium name="DOE Joint Genome Institute"/>
            <consortium name="Mycorrhizal Genomics Consortium"/>
            <person name="Kohler A."/>
            <person name="Kuo A."/>
            <person name="Nagy L.G."/>
            <person name="Floudas D."/>
            <person name="Copeland A."/>
            <person name="Barry K.W."/>
            <person name="Cichocki N."/>
            <person name="Veneault-Fourrey C."/>
            <person name="LaButti K."/>
            <person name="Lindquist E.A."/>
            <person name="Lipzen A."/>
            <person name="Lundell T."/>
            <person name="Morin E."/>
            <person name="Murat C."/>
            <person name="Riley R."/>
            <person name="Ohm R."/>
            <person name="Sun H."/>
            <person name="Tunlid A."/>
            <person name="Henrissat B."/>
            <person name="Grigoriev I.V."/>
            <person name="Hibbett D.S."/>
            <person name="Martin F."/>
        </authorList>
    </citation>
    <scope>NUCLEOTIDE SEQUENCE [LARGE SCALE GENOMIC DNA]</scope>
    <source>
        <strain evidence="4">Foug A</strain>
    </source>
</reference>
<dbReference type="Proteomes" id="UP000053989">
    <property type="component" value="Unassembled WGS sequence"/>
</dbReference>
<feature type="compositionally biased region" description="Low complexity" evidence="1">
    <location>
        <begin position="219"/>
        <end position="228"/>
    </location>
</feature>
<dbReference type="HOGENOM" id="CLU_084277_0_0_1"/>
<dbReference type="OrthoDB" id="2536450at2759"/>
<proteinExistence type="predicted"/>
<gene>
    <name evidence="3" type="ORF">SCLCIDRAFT_1208527</name>
</gene>
<accession>A0A0C3ELQ5</accession>
<feature type="region of interest" description="Disordered" evidence="1">
    <location>
        <begin position="202"/>
        <end position="236"/>
    </location>
</feature>
<evidence type="ECO:0000313" key="3">
    <source>
        <dbReference type="EMBL" id="KIM69099.1"/>
    </source>
</evidence>
<dbReference type="AlphaFoldDB" id="A0A0C3ELQ5"/>
<keyword evidence="4" id="KW-1185">Reference proteome</keyword>
<reference evidence="3 4" key="1">
    <citation type="submission" date="2014-04" db="EMBL/GenBank/DDBJ databases">
        <authorList>
            <consortium name="DOE Joint Genome Institute"/>
            <person name="Kuo A."/>
            <person name="Kohler A."/>
            <person name="Nagy L.G."/>
            <person name="Floudas D."/>
            <person name="Copeland A."/>
            <person name="Barry K.W."/>
            <person name="Cichocki N."/>
            <person name="Veneault-Fourrey C."/>
            <person name="LaButti K."/>
            <person name="Lindquist E.A."/>
            <person name="Lipzen A."/>
            <person name="Lundell T."/>
            <person name="Morin E."/>
            <person name="Murat C."/>
            <person name="Sun H."/>
            <person name="Tunlid A."/>
            <person name="Henrissat B."/>
            <person name="Grigoriev I.V."/>
            <person name="Hibbett D.S."/>
            <person name="Martin F."/>
            <person name="Nordberg H.P."/>
            <person name="Cantor M.N."/>
            <person name="Hua S.X."/>
        </authorList>
    </citation>
    <scope>NUCLEOTIDE SEQUENCE [LARGE SCALE GENOMIC DNA]</scope>
    <source>
        <strain evidence="3 4">Foug A</strain>
    </source>
</reference>
<feature type="chain" id="PRO_5002177101" evidence="2">
    <location>
        <begin position="19"/>
        <end position="265"/>
    </location>
</feature>
<sequence length="265" mass="26652">MMLFKSTLLLLGVGFAAAQSISSGCTSALVSIAGSPDSACLNPSALVQLVLTNSSTSVVPVIDTWLTGLCALGPCSNSSLQAVFTNLTAGCPTELQALGLPTNNSNSVTYLQAAYPTIRQVLCLKDTSANELCATEDLTQVQNVTGTLTTSNIASVVGEISAGNQSIPQSVTCGNCSKAAYTIASKNFPDLISGTKNETQATCGSSFTDGQTPSGIEETASNSTSTSGSGSGSGNTGGAARLDVSSLNIGLSMVIAVSSVFAFFA</sequence>
<dbReference type="STRING" id="1036808.A0A0C3ELQ5"/>
<evidence type="ECO:0000256" key="1">
    <source>
        <dbReference type="SAM" id="MobiDB-lite"/>
    </source>
</evidence>
<organism evidence="3 4">
    <name type="scientific">Scleroderma citrinum Foug A</name>
    <dbReference type="NCBI Taxonomy" id="1036808"/>
    <lineage>
        <taxon>Eukaryota</taxon>
        <taxon>Fungi</taxon>
        <taxon>Dikarya</taxon>
        <taxon>Basidiomycota</taxon>
        <taxon>Agaricomycotina</taxon>
        <taxon>Agaricomycetes</taxon>
        <taxon>Agaricomycetidae</taxon>
        <taxon>Boletales</taxon>
        <taxon>Sclerodermatineae</taxon>
        <taxon>Sclerodermataceae</taxon>
        <taxon>Scleroderma</taxon>
    </lineage>
</organism>
<protein>
    <submittedName>
        <fullName evidence="3">Uncharacterized protein</fullName>
    </submittedName>
</protein>
<keyword evidence="2" id="KW-0732">Signal</keyword>
<dbReference type="PANTHER" id="PTHR34862:SF1">
    <property type="entry name" value="SPARK DOMAIN-CONTAINING PROTEIN"/>
    <property type="match status" value="1"/>
</dbReference>
<dbReference type="PANTHER" id="PTHR34862">
    <property type="entry name" value="SPARK DOMAIN-CONTAINING PROTEIN"/>
    <property type="match status" value="1"/>
</dbReference>
<evidence type="ECO:0000256" key="2">
    <source>
        <dbReference type="SAM" id="SignalP"/>
    </source>
</evidence>
<dbReference type="InParanoid" id="A0A0C3ELQ5"/>
<dbReference type="PROSITE" id="PS51257">
    <property type="entry name" value="PROKAR_LIPOPROTEIN"/>
    <property type="match status" value="1"/>
</dbReference>
<dbReference type="EMBL" id="KN822007">
    <property type="protein sequence ID" value="KIM69099.1"/>
    <property type="molecule type" value="Genomic_DNA"/>
</dbReference>
<evidence type="ECO:0000313" key="4">
    <source>
        <dbReference type="Proteomes" id="UP000053989"/>
    </source>
</evidence>
<feature type="signal peptide" evidence="2">
    <location>
        <begin position="1"/>
        <end position="18"/>
    </location>
</feature>
<feature type="compositionally biased region" description="Polar residues" evidence="1">
    <location>
        <begin position="202"/>
        <end position="214"/>
    </location>
</feature>
<name>A0A0C3ELQ5_9AGAM</name>